<name>A0A6M4H8I2_9PROT</name>
<organism evidence="14 15">
    <name type="scientific">Usitatibacter palustris</name>
    <dbReference type="NCBI Taxonomy" id="2732487"/>
    <lineage>
        <taxon>Bacteria</taxon>
        <taxon>Pseudomonadati</taxon>
        <taxon>Pseudomonadota</taxon>
        <taxon>Betaproteobacteria</taxon>
        <taxon>Nitrosomonadales</taxon>
        <taxon>Usitatibacteraceae</taxon>
        <taxon>Usitatibacter</taxon>
    </lineage>
</organism>
<evidence type="ECO:0000313" key="15">
    <source>
        <dbReference type="Proteomes" id="UP000503096"/>
    </source>
</evidence>
<dbReference type="FunCoup" id="A0A6M4H8I2">
    <property type="interactions" value="63"/>
</dbReference>
<feature type="binding site" evidence="11">
    <location>
        <position position="192"/>
    </location>
    <ligand>
        <name>substrate</name>
    </ligand>
</feature>
<feature type="binding site" evidence="11">
    <location>
        <position position="331"/>
    </location>
    <ligand>
        <name>substrate</name>
    </ligand>
</feature>
<dbReference type="Proteomes" id="UP000503096">
    <property type="component" value="Chromosome"/>
</dbReference>
<dbReference type="EC" id="4.2.1.40" evidence="5 9"/>
<dbReference type="CDD" id="cd03323">
    <property type="entry name" value="D-glucarate_dehydratase"/>
    <property type="match status" value="1"/>
</dbReference>
<evidence type="ECO:0000256" key="9">
    <source>
        <dbReference type="NCBIfam" id="TIGR03247"/>
    </source>
</evidence>
<dbReference type="InterPro" id="IPR013341">
    <property type="entry name" value="Mandelate_racemase_N_dom"/>
</dbReference>
<dbReference type="SFLD" id="SFLDF00005">
    <property type="entry name" value="glucarate_dehydratase"/>
    <property type="match status" value="1"/>
</dbReference>
<evidence type="ECO:0000256" key="6">
    <source>
        <dbReference type="ARBA" id="ARBA00022723"/>
    </source>
</evidence>
<dbReference type="PANTHER" id="PTHR48080:SF4">
    <property type="entry name" value="GLUCARATE DEHYDRATASE"/>
    <property type="match status" value="1"/>
</dbReference>
<dbReference type="SFLD" id="SFLDS00001">
    <property type="entry name" value="Enolase"/>
    <property type="match status" value="1"/>
</dbReference>
<feature type="binding site" evidence="12">
    <location>
        <position position="308"/>
    </location>
    <ligand>
        <name>Mg(2+)</name>
        <dbReference type="ChEBI" id="CHEBI:18420"/>
    </ligand>
</feature>
<dbReference type="InterPro" id="IPR029065">
    <property type="entry name" value="Enolase_C-like"/>
</dbReference>
<gene>
    <name evidence="14" type="primary">gudD_1</name>
    <name evidence="14" type="ORF">DSM104440_01945</name>
</gene>
<dbReference type="Pfam" id="PF13378">
    <property type="entry name" value="MR_MLE_C"/>
    <property type="match status" value="1"/>
</dbReference>
<feature type="binding site" evidence="11">
    <location>
        <begin position="277"/>
        <end position="279"/>
    </location>
    <ligand>
        <name>substrate</name>
    </ligand>
</feature>
<evidence type="ECO:0000256" key="1">
    <source>
        <dbReference type="ARBA" id="ARBA00001426"/>
    </source>
</evidence>
<dbReference type="InterPro" id="IPR013342">
    <property type="entry name" value="Mandelate_racemase_C"/>
</dbReference>
<dbReference type="KEGG" id="upl:DSM104440_01945"/>
<keyword evidence="8 14" id="KW-0456">Lyase</keyword>
<dbReference type="UniPathway" id="UPA00564">
    <property type="reaction ID" value="UER00627"/>
</dbReference>
<protein>
    <recommendedName>
        <fullName evidence="5 9">Glucarate dehydratase</fullName>
        <ecNumber evidence="5 9">4.2.1.40</ecNumber>
    </recommendedName>
</protein>
<dbReference type="Gene3D" id="3.20.20.120">
    <property type="entry name" value="Enolase-like C-terminal domain"/>
    <property type="match status" value="1"/>
</dbReference>
<dbReference type="SUPFAM" id="SSF51604">
    <property type="entry name" value="Enolase C-terminal domain-like"/>
    <property type="match status" value="1"/>
</dbReference>
<reference evidence="14 15" key="1">
    <citation type="submission" date="2020-04" db="EMBL/GenBank/DDBJ databases">
        <title>Usitatibacter rugosus gen. nov., sp. nov. and Usitatibacter palustris sp. nov., novel members of Usitatibacteraceae fam. nov. within the order Nitrosomonadales isolated from soil.</title>
        <authorList>
            <person name="Huber K.J."/>
            <person name="Neumann-Schaal M."/>
            <person name="Geppert A."/>
            <person name="Luckner M."/>
            <person name="Wanner G."/>
            <person name="Overmann J."/>
        </authorList>
    </citation>
    <scope>NUCLEOTIDE SEQUENCE [LARGE SCALE GENOMIC DNA]</scope>
    <source>
        <strain evidence="14 15">Swamp67</strain>
    </source>
</reference>
<keyword evidence="7 12" id="KW-0460">Magnesium</keyword>
<dbReference type="InterPro" id="IPR034593">
    <property type="entry name" value="DgoD-like"/>
</dbReference>
<dbReference type="Pfam" id="PF02746">
    <property type="entry name" value="MR_MLE_N"/>
    <property type="match status" value="1"/>
</dbReference>
<dbReference type="SUPFAM" id="SSF54826">
    <property type="entry name" value="Enolase N-terminal domain-like"/>
    <property type="match status" value="1"/>
</dbReference>
<feature type="domain" description="Mandelate racemase/muconate lactonizing enzyme C-terminal" evidence="13">
    <location>
        <begin position="227"/>
        <end position="327"/>
    </location>
</feature>
<dbReference type="GO" id="GO:0008872">
    <property type="term" value="F:glucarate dehydratase activity"/>
    <property type="evidence" value="ECO:0007669"/>
    <property type="project" value="UniProtKB-UniRule"/>
</dbReference>
<dbReference type="InterPro" id="IPR029017">
    <property type="entry name" value="Enolase-like_N"/>
</dbReference>
<evidence type="ECO:0000256" key="8">
    <source>
        <dbReference type="ARBA" id="ARBA00023239"/>
    </source>
</evidence>
<evidence type="ECO:0000256" key="12">
    <source>
        <dbReference type="PIRSR" id="PIRSR617653-3"/>
    </source>
</evidence>
<comment type="catalytic activity">
    <reaction evidence="1">
        <text>D-glucarate = 5-dehydro-4-deoxy-D-glucarate + H2O</text>
        <dbReference type="Rhea" id="RHEA:14573"/>
        <dbReference type="ChEBI" id="CHEBI:15377"/>
        <dbReference type="ChEBI" id="CHEBI:30612"/>
        <dbReference type="ChEBI" id="CHEBI:42819"/>
        <dbReference type="EC" id="4.2.1.40"/>
    </reaction>
</comment>
<feature type="binding site" evidence="11">
    <location>
        <position position="247"/>
    </location>
    <ligand>
        <name>substrate</name>
    </ligand>
</feature>
<dbReference type="SFLD" id="SFLDG00055">
    <property type="entry name" value="glucarate_dehydratase"/>
    <property type="match status" value="1"/>
</dbReference>
<dbReference type="InterPro" id="IPR017653">
    <property type="entry name" value="Glucarate_dehydratase"/>
</dbReference>
<feature type="active site" description="Proton acceptor" evidence="10">
    <location>
        <position position="249"/>
    </location>
</feature>
<evidence type="ECO:0000313" key="14">
    <source>
        <dbReference type="EMBL" id="QJR15128.1"/>
    </source>
</evidence>
<dbReference type="EMBL" id="CP053073">
    <property type="protein sequence ID" value="QJR15128.1"/>
    <property type="molecule type" value="Genomic_DNA"/>
</dbReference>
<dbReference type="Gene3D" id="3.30.390.10">
    <property type="entry name" value="Enolase-like, N-terminal domain"/>
    <property type="match status" value="1"/>
</dbReference>
<dbReference type="InterPro" id="IPR034598">
    <property type="entry name" value="GlucD-like"/>
</dbReference>
<sequence length="487" mass="53454">MRGRAGCVSWTRVDASDEGASGTIGLKSQSIQNESPMNATSSERTVTGAPRVTEMKVVPVAGHDGMLMNLSGAHGPYFTRNVVILKDSAGNTGVGEVPGGEKIRQTLEDARALVVGRTVGHYNAVLNEVRRRFADRDAGGRGQQTFDLRTTIHAVTAIEAALLDLLGQHLGLPVADLLGEGRQRDRVEVLGYLFFVGDRTRTDLPYRSEPDAKDDWFRLRHEEAMTPESVVRLAEATHARYGFNDFKLKGGVLTGEAEVEAIKALAARFPTARVTLDPNGGWLLKDAIRLCRDLRGVMAYAEDPCGAEDGFSGRETMAEFRRATGLPTATNMIATDWRQLAHAIQLQAVDIPLADPHFWTMQGSVRVGQTCDAWGLTWGSHSNNHFDISLAMFTHVAAAVPGRVTAIDTHWIWQDGQRITKEPFRIANGMLEVPKKPGLGVELDMAQLQKAHECYMKNGLGARDDAQAMQYLIPGWKFDNKRPAMVR</sequence>
<evidence type="ECO:0000256" key="10">
    <source>
        <dbReference type="PIRSR" id="PIRSR617653-1"/>
    </source>
</evidence>
<feature type="binding site" evidence="11">
    <location>
        <position position="463"/>
    </location>
    <ligand>
        <name>substrate</name>
    </ligand>
</feature>
<feature type="binding site" evidence="11">
    <location>
        <position position="145"/>
    </location>
    <ligand>
        <name>substrate</name>
    </ligand>
</feature>
<comment type="pathway">
    <text evidence="3">Carbohydrate acid metabolism; D-glucarate degradation; 2,5-dioxopentanoate from D-glucarate: step 1/2.</text>
</comment>
<evidence type="ECO:0000256" key="4">
    <source>
        <dbReference type="ARBA" id="ARBA00009938"/>
    </source>
</evidence>
<evidence type="ECO:0000259" key="13">
    <source>
        <dbReference type="SMART" id="SM00922"/>
    </source>
</evidence>
<evidence type="ECO:0000256" key="2">
    <source>
        <dbReference type="ARBA" id="ARBA00001946"/>
    </source>
</evidence>
<keyword evidence="6 12" id="KW-0479">Metal-binding</keyword>
<keyword evidence="15" id="KW-1185">Reference proteome</keyword>
<feature type="binding site" evidence="11">
    <location>
        <position position="74"/>
    </location>
    <ligand>
        <name>substrate</name>
    </ligand>
</feature>
<dbReference type="PANTHER" id="PTHR48080">
    <property type="entry name" value="D-GALACTONATE DEHYDRATASE-RELATED"/>
    <property type="match status" value="1"/>
</dbReference>
<feature type="binding site" evidence="12">
    <location>
        <position position="331"/>
    </location>
    <ligand>
        <name>Mg(2+)</name>
        <dbReference type="ChEBI" id="CHEBI:18420"/>
    </ligand>
</feature>
<evidence type="ECO:0000256" key="5">
    <source>
        <dbReference type="ARBA" id="ARBA00011973"/>
    </source>
</evidence>
<feature type="binding site" evidence="11">
    <location>
        <begin position="381"/>
        <end position="383"/>
    </location>
    <ligand>
        <name>substrate</name>
    </ligand>
</feature>
<evidence type="ECO:0000256" key="11">
    <source>
        <dbReference type="PIRSR" id="PIRSR617653-2"/>
    </source>
</evidence>
<evidence type="ECO:0000256" key="7">
    <source>
        <dbReference type="ARBA" id="ARBA00022842"/>
    </source>
</evidence>
<feature type="active site" description="Proton acceptor" evidence="10">
    <location>
        <position position="381"/>
    </location>
</feature>
<dbReference type="InParanoid" id="A0A6M4H8I2"/>
<dbReference type="SMART" id="SM00922">
    <property type="entry name" value="MR_MLE"/>
    <property type="match status" value="1"/>
</dbReference>
<feature type="binding site" evidence="11">
    <location>
        <position position="410"/>
    </location>
    <ligand>
        <name>substrate</name>
    </ligand>
</feature>
<dbReference type="NCBIfam" id="TIGR03247">
    <property type="entry name" value="glucar-dehydr"/>
    <property type="match status" value="1"/>
</dbReference>
<accession>A0A6M4H8I2</accession>
<evidence type="ECO:0000256" key="3">
    <source>
        <dbReference type="ARBA" id="ARBA00005183"/>
    </source>
</evidence>
<dbReference type="GO" id="GO:0042838">
    <property type="term" value="P:D-glucarate catabolic process"/>
    <property type="evidence" value="ECO:0007669"/>
    <property type="project" value="UniProtKB-UniPathway"/>
</dbReference>
<dbReference type="InterPro" id="IPR036849">
    <property type="entry name" value="Enolase-like_C_sf"/>
</dbReference>
<dbReference type="AlphaFoldDB" id="A0A6M4H8I2"/>
<dbReference type="GO" id="GO:0000287">
    <property type="term" value="F:magnesium ion binding"/>
    <property type="evidence" value="ECO:0007669"/>
    <property type="project" value="UniProtKB-UniRule"/>
</dbReference>
<feature type="binding site" evidence="12">
    <location>
        <position position="277"/>
    </location>
    <ligand>
        <name>Mg(2+)</name>
        <dbReference type="ChEBI" id="CHEBI:18420"/>
    </ligand>
</feature>
<comment type="similarity">
    <text evidence="4">Belongs to the mandelate racemase/muconate lactonizing enzyme family. GlucD subfamily.</text>
</comment>
<proteinExistence type="inferred from homology"/>
<comment type="cofactor">
    <cofactor evidence="2 12">
        <name>Mg(2+)</name>
        <dbReference type="ChEBI" id="CHEBI:18420"/>
    </cofactor>
</comment>